<comment type="similarity">
    <text evidence="11">Belongs to the Orn/Lys/Arg decarboxylase class-II family.</text>
</comment>
<dbReference type="PROSITE" id="PS00878">
    <property type="entry name" value="ODR_DC_2_1"/>
    <property type="match status" value="1"/>
</dbReference>
<evidence type="ECO:0000256" key="11">
    <source>
        <dbReference type="RuleBase" id="RU003737"/>
    </source>
</evidence>
<dbReference type="PROSITE" id="PS51671">
    <property type="entry name" value="ACT"/>
    <property type="match status" value="1"/>
</dbReference>
<dbReference type="Gene3D" id="3.40.1160.10">
    <property type="entry name" value="Acetylglutamate kinase-like"/>
    <property type="match status" value="1"/>
</dbReference>
<dbReference type="PANTHER" id="PTHR43727:SF2">
    <property type="entry name" value="GROUP IV DECARBOXYLASE"/>
    <property type="match status" value="1"/>
</dbReference>
<organism evidence="14 15">
    <name type="scientific">Lysobacter auxotrophicus</name>
    <dbReference type="NCBI Taxonomy" id="2992573"/>
    <lineage>
        <taxon>Bacteria</taxon>
        <taxon>Pseudomonadati</taxon>
        <taxon>Pseudomonadota</taxon>
        <taxon>Gammaproteobacteria</taxon>
        <taxon>Lysobacterales</taxon>
        <taxon>Lysobacteraceae</taxon>
        <taxon>Lysobacter</taxon>
    </lineage>
</organism>
<dbReference type="SUPFAM" id="SSF55021">
    <property type="entry name" value="ACT-like"/>
    <property type="match status" value="2"/>
</dbReference>
<dbReference type="InterPro" id="IPR029066">
    <property type="entry name" value="PLP-binding_barrel"/>
</dbReference>
<dbReference type="InterPro" id="IPR022643">
    <property type="entry name" value="De-COase2_C"/>
</dbReference>
<evidence type="ECO:0000256" key="12">
    <source>
        <dbReference type="RuleBase" id="RU004249"/>
    </source>
</evidence>
<comment type="cofactor">
    <cofactor evidence="1">
        <name>pyridoxal 5'-phosphate</name>
        <dbReference type="ChEBI" id="CHEBI:597326"/>
    </cofactor>
</comment>
<dbReference type="GO" id="GO:0016301">
    <property type="term" value="F:kinase activity"/>
    <property type="evidence" value="ECO:0007669"/>
    <property type="project" value="UniProtKB-KW"/>
</dbReference>
<sequence>MAEANRWVVLKFGGTSVSRRNRWDTIGRLAGKRMSEEGVRVLVVVSALSGVTNELQAISNGDDVDARIAALVERHRAFCSELDLDPDTVLGQRLAALQALGTDPRAAQRPLEWQAEVLAQGELLSSTLGAAYLRSQGLDFGWCDARDWLDAVSLPNASAWSQRLSVNCRLDGDGFGERFSAQPTRALITQGFISRHGDGGTAILGRGGSDTSAAYFGALLKAQRVEIWTDVPGMFSANPRDVPEARLLTRLHYAEAQEIATTGAKVLHPRSIAPCRDAGVPMAILDTERAELPGTRIDATAATVPGVKAISRRNGIVLVSMESIGMWQQVGFLADVFERFKRHGLSIDLIGSSETNVTVSLDPSENLVTTNVLEALSADLAEICRVKVIAPCAAITLVGRGMRSLLHRLSDIWATFGRQHVHLISQSSNDLNLTFVIDEADAEGLLPHLHAELIRSRAMPVRDATVFGPSWREIAFGAPQRAPAWWRGRRDELLSLAGKGTPRYVYDLATVRDRARSLSATNAVDRCFYAIKANPNADILRTLVGEGFGLECVSQGEFDHVFATLPHIAPSRVLFTPSFAPRREYEAAFERGIIVTLDNIEALQRWPEVFRNRTIWLRIDLGHGEGHHEKVKTGGVAAKFGLPMTRFDAFVEEARKLGIRISGLHAHLGSGIEDPQHWRGVYAHLAGLADGIGTIETIDIGGGLPIPYTPEAPQFDLPLWRAGLEEIKAAYPRYGLVIEPGRYLVAESGALLLTATQVVEKDGVRRVGCDAGMNALMRPAMYEAYHSIFNLGRDEANGTAVFEVVGPVCESSDVIGRGRTLPADTAEGDVILVADAGAYGMAMANTYNLRALPAEEAIE</sequence>
<dbReference type="Pfam" id="PF00696">
    <property type="entry name" value="AA_kinase"/>
    <property type="match status" value="1"/>
</dbReference>
<dbReference type="PROSITE" id="PS00324">
    <property type="entry name" value="ASPARTOKINASE"/>
    <property type="match status" value="1"/>
</dbReference>
<evidence type="ECO:0000313" key="15">
    <source>
        <dbReference type="Proteomes" id="UP001317822"/>
    </source>
</evidence>
<keyword evidence="7" id="KW-0210">Decarboxylase</keyword>
<evidence type="ECO:0000256" key="3">
    <source>
        <dbReference type="ARBA" id="ARBA00013059"/>
    </source>
</evidence>
<comment type="pathway">
    <text evidence="12">Amino-acid biosynthesis; L-threonine biosynthesis; L-threonine from L-aspartate: step 1/5.</text>
</comment>
<dbReference type="NCBIfam" id="NF006515">
    <property type="entry name" value="PRK08961.1"/>
    <property type="match status" value="1"/>
</dbReference>
<comment type="pathway">
    <text evidence="12">Amino-acid biosynthesis; L-methionine biosynthesis via de novo pathway; L-homoserine from L-aspartate: step 1/3.</text>
</comment>
<proteinExistence type="inferred from homology"/>
<evidence type="ECO:0000256" key="5">
    <source>
        <dbReference type="ARBA" id="ARBA00022741"/>
    </source>
</evidence>
<evidence type="ECO:0000256" key="4">
    <source>
        <dbReference type="ARBA" id="ARBA00022679"/>
    </source>
</evidence>
<dbReference type="InterPro" id="IPR011246">
    <property type="entry name" value="DAP_dec_asp_kin"/>
</dbReference>
<dbReference type="Gene3D" id="3.20.20.10">
    <property type="entry name" value="Alanine racemase"/>
    <property type="match status" value="1"/>
</dbReference>
<dbReference type="SUPFAM" id="SSF50621">
    <property type="entry name" value="Alanine racemase C-terminal domain-like"/>
    <property type="match status" value="1"/>
</dbReference>
<dbReference type="RefSeq" id="WP_281782106.1">
    <property type="nucleotide sequence ID" value="NZ_AP027041.1"/>
</dbReference>
<dbReference type="Pfam" id="PF00278">
    <property type="entry name" value="Orn_DAP_Arg_deC"/>
    <property type="match status" value="1"/>
</dbReference>
<evidence type="ECO:0000256" key="7">
    <source>
        <dbReference type="ARBA" id="ARBA00022793"/>
    </source>
</evidence>
<evidence type="ECO:0000259" key="13">
    <source>
        <dbReference type="PROSITE" id="PS51671"/>
    </source>
</evidence>
<evidence type="ECO:0000256" key="9">
    <source>
        <dbReference type="ARBA" id="ARBA00022898"/>
    </source>
</evidence>
<reference evidence="14 15" key="1">
    <citation type="journal article" date="2023" name="Int. J. Syst. Evol. Microbiol.">
        <title>Physiological and genomic analyses of cobalamin (vitamin B12)-auxotrophy of Lysobacter auxotrophicus sp. nov., a methionine-auxotrophic chitinolytic bacterium isolated from chitin-treated soil.</title>
        <authorList>
            <person name="Saito A."/>
            <person name="Dohra H."/>
            <person name="Hamada M."/>
            <person name="Moriuchi R."/>
            <person name="Kotsuchibashi Y."/>
            <person name="Mori K."/>
        </authorList>
    </citation>
    <scope>NUCLEOTIDE SEQUENCE [LARGE SCALE GENOMIC DNA]</scope>
    <source>
        <strain evidence="14 15">5-21a</strain>
    </source>
</reference>
<dbReference type="EC" id="2.7.2.4" evidence="3"/>
<dbReference type="InterPro" id="IPR018042">
    <property type="entry name" value="Aspartate_kinase_CS"/>
</dbReference>
<name>A0ABM8DGC8_9GAMM</name>
<dbReference type="InterPro" id="IPR045865">
    <property type="entry name" value="ACT-like_dom_sf"/>
</dbReference>
<gene>
    <name evidence="14" type="ORF">LA521A_28300</name>
</gene>
<keyword evidence="12" id="KW-0028">Amino-acid biosynthesis</keyword>
<dbReference type="InterPro" id="IPR022644">
    <property type="entry name" value="De-COase2_N"/>
</dbReference>
<evidence type="ECO:0000313" key="14">
    <source>
        <dbReference type="EMBL" id="BDU17629.1"/>
    </source>
</evidence>
<evidence type="ECO:0000256" key="6">
    <source>
        <dbReference type="ARBA" id="ARBA00022777"/>
    </source>
</evidence>
<dbReference type="InterPro" id="IPR002912">
    <property type="entry name" value="ACT_dom"/>
</dbReference>
<evidence type="ECO:0000256" key="1">
    <source>
        <dbReference type="ARBA" id="ARBA00001933"/>
    </source>
</evidence>
<keyword evidence="5" id="KW-0547">Nucleotide-binding</keyword>
<dbReference type="Gene3D" id="1.20.120.1320">
    <property type="entry name" value="Aspartokinase, catalytic domain"/>
    <property type="match status" value="1"/>
</dbReference>
<evidence type="ECO:0000256" key="2">
    <source>
        <dbReference type="ARBA" id="ARBA00004766"/>
    </source>
</evidence>
<protein>
    <recommendedName>
        <fullName evidence="3">aspartate kinase</fullName>
        <ecNumber evidence="3">2.7.2.4</ecNumber>
    </recommendedName>
</protein>
<dbReference type="InterPro" id="IPR022653">
    <property type="entry name" value="De-COase2_pyr-phos_BS"/>
</dbReference>
<dbReference type="SUPFAM" id="SSF53633">
    <property type="entry name" value="Carbamate kinase-like"/>
    <property type="match status" value="1"/>
</dbReference>
<evidence type="ECO:0000256" key="10">
    <source>
        <dbReference type="ARBA" id="ARBA00023239"/>
    </source>
</evidence>
<dbReference type="InterPro" id="IPR042199">
    <property type="entry name" value="AsparK_Bifunc_asparK/hSer_DH"/>
</dbReference>
<keyword evidence="10" id="KW-0456">Lyase</keyword>
<dbReference type="Gene3D" id="2.40.37.10">
    <property type="entry name" value="Lyase, Ornithine Decarboxylase, Chain A, domain 1"/>
    <property type="match status" value="1"/>
</dbReference>
<keyword evidence="15" id="KW-1185">Reference proteome</keyword>
<dbReference type="InterPro" id="IPR009006">
    <property type="entry name" value="Ala_racemase/Decarboxylase_C"/>
</dbReference>
<feature type="domain" description="ACT" evidence="13">
    <location>
        <begin position="321"/>
        <end position="394"/>
    </location>
</feature>
<comment type="pathway">
    <text evidence="2 12">Amino-acid biosynthesis; L-lysine biosynthesis via DAP pathway; (S)-tetrahydrodipicolinate from L-aspartate: step 1/4.</text>
</comment>
<keyword evidence="4" id="KW-0808">Transferase</keyword>
<keyword evidence="9" id="KW-0663">Pyridoxal phosphate</keyword>
<dbReference type="InterPro" id="IPR036393">
    <property type="entry name" value="AceGlu_kinase-like_sf"/>
</dbReference>
<keyword evidence="8" id="KW-0067">ATP-binding</keyword>
<dbReference type="CDD" id="cd04935">
    <property type="entry name" value="ACT_AKiii-DAPDC_1"/>
    <property type="match status" value="1"/>
</dbReference>
<evidence type="ECO:0000256" key="8">
    <source>
        <dbReference type="ARBA" id="ARBA00022840"/>
    </source>
</evidence>
<dbReference type="Proteomes" id="UP001317822">
    <property type="component" value="Chromosome"/>
</dbReference>
<dbReference type="SUPFAM" id="SSF51419">
    <property type="entry name" value="PLP-binding barrel"/>
    <property type="match status" value="1"/>
</dbReference>
<dbReference type="EMBL" id="AP027041">
    <property type="protein sequence ID" value="BDU17629.1"/>
    <property type="molecule type" value="Genomic_DNA"/>
</dbReference>
<dbReference type="InterPro" id="IPR000183">
    <property type="entry name" value="Orn/DAP/Arg_de-COase"/>
</dbReference>
<dbReference type="InterPro" id="IPR002986">
    <property type="entry name" value="DAP_deCOOHase_LysA"/>
</dbReference>
<dbReference type="InterPro" id="IPR001048">
    <property type="entry name" value="Asp/Glu/Uridylate_kinase"/>
</dbReference>
<dbReference type="PIRSF" id="PIRSF036459">
    <property type="entry name" value="DAP_dec_asp_kin"/>
    <property type="match status" value="1"/>
</dbReference>
<dbReference type="PRINTS" id="PR01181">
    <property type="entry name" value="DAPDCRBXLASE"/>
</dbReference>
<keyword evidence="6 14" id="KW-0418">Kinase</keyword>
<dbReference type="NCBIfam" id="TIGR00657">
    <property type="entry name" value="asp_kinases"/>
    <property type="match status" value="1"/>
</dbReference>
<dbReference type="PANTHER" id="PTHR43727">
    <property type="entry name" value="DIAMINOPIMELATE DECARBOXYLASE"/>
    <property type="match status" value="1"/>
</dbReference>
<dbReference type="Gene3D" id="3.30.70.260">
    <property type="match status" value="2"/>
</dbReference>
<dbReference type="Pfam" id="PF02784">
    <property type="entry name" value="Orn_Arg_deC_N"/>
    <property type="match status" value="1"/>
</dbReference>
<accession>A0ABM8DGC8</accession>
<dbReference type="PRINTS" id="PR01179">
    <property type="entry name" value="ODADCRBXLASE"/>
</dbReference>
<dbReference type="InterPro" id="IPR001341">
    <property type="entry name" value="Asp_kinase"/>
</dbReference>